<dbReference type="AlphaFoldDB" id="A0A371G8W6"/>
<dbReference type="PANTHER" id="PTHR33067">
    <property type="entry name" value="RNA-DIRECTED DNA POLYMERASE-RELATED"/>
    <property type="match status" value="1"/>
</dbReference>
<dbReference type="Proteomes" id="UP000257109">
    <property type="component" value="Unassembled WGS sequence"/>
</dbReference>
<dbReference type="EMBL" id="QJKJ01006411">
    <property type="protein sequence ID" value="RDX86813.1"/>
    <property type="molecule type" value="Genomic_DNA"/>
</dbReference>
<gene>
    <name evidence="2" type="ORF">CR513_31808</name>
</gene>
<evidence type="ECO:0000313" key="2">
    <source>
        <dbReference type="EMBL" id="RDX86813.1"/>
    </source>
</evidence>
<reference evidence="2" key="1">
    <citation type="submission" date="2018-05" db="EMBL/GenBank/DDBJ databases">
        <title>Draft genome of Mucuna pruriens seed.</title>
        <authorList>
            <person name="Nnadi N.E."/>
            <person name="Vos R."/>
            <person name="Hasami M.H."/>
            <person name="Devisetty U.K."/>
            <person name="Aguiy J.C."/>
        </authorList>
    </citation>
    <scope>NUCLEOTIDE SEQUENCE [LARGE SCALE GENOMIC DNA]</scope>
    <source>
        <strain evidence="2">JCA_2017</strain>
    </source>
</reference>
<name>A0A371G8W6_MUCPR</name>
<feature type="non-terminal residue" evidence="2">
    <location>
        <position position="1"/>
    </location>
</feature>
<feature type="region of interest" description="Disordered" evidence="1">
    <location>
        <begin position="144"/>
        <end position="176"/>
    </location>
</feature>
<dbReference type="PANTHER" id="PTHR33067:SF35">
    <property type="entry name" value="ASPARTIC PEPTIDASE DDI1-TYPE DOMAIN-CONTAINING PROTEIN"/>
    <property type="match status" value="1"/>
</dbReference>
<keyword evidence="3" id="KW-1185">Reference proteome</keyword>
<accession>A0A371G8W6</accession>
<proteinExistence type="predicted"/>
<evidence type="ECO:0000256" key="1">
    <source>
        <dbReference type="SAM" id="MobiDB-lite"/>
    </source>
</evidence>
<sequence>MTLQLVDMFIKYPQGVMEHVLVKVEKLIFLVDFVTLNMEKDVKISLVLRRPFFNVLDEVVESFMRKLRSFTPLERVLMNSIENLDEEEEKKVEEFLLQLEALKIEKSLKIEVEELDLNGEKEKPKVELKQLPYHHSLIVLHKNQHSSNQVNQEQVKDEQISKPISRGQGKKTLRQN</sequence>
<evidence type="ECO:0000313" key="3">
    <source>
        <dbReference type="Proteomes" id="UP000257109"/>
    </source>
</evidence>
<organism evidence="2 3">
    <name type="scientific">Mucuna pruriens</name>
    <name type="common">Velvet bean</name>
    <name type="synonym">Dolichos pruriens</name>
    <dbReference type="NCBI Taxonomy" id="157652"/>
    <lineage>
        <taxon>Eukaryota</taxon>
        <taxon>Viridiplantae</taxon>
        <taxon>Streptophyta</taxon>
        <taxon>Embryophyta</taxon>
        <taxon>Tracheophyta</taxon>
        <taxon>Spermatophyta</taxon>
        <taxon>Magnoliopsida</taxon>
        <taxon>eudicotyledons</taxon>
        <taxon>Gunneridae</taxon>
        <taxon>Pentapetalae</taxon>
        <taxon>rosids</taxon>
        <taxon>fabids</taxon>
        <taxon>Fabales</taxon>
        <taxon>Fabaceae</taxon>
        <taxon>Papilionoideae</taxon>
        <taxon>50 kb inversion clade</taxon>
        <taxon>NPAAA clade</taxon>
        <taxon>indigoferoid/millettioid clade</taxon>
        <taxon>Phaseoleae</taxon>
        <taxon>Mucuna</taxon>
    </lineage>
</organism>
<comment type="caution">
    <text evidence="2">The sequence shown here is derived from an EMBL/GenBank/DDBJ whole genome shotgun (WGS) entry which is preliminary data.</text>
</comment>
<protein>
    <submittedName>
        <fullName evidence="2">Uncharacterized protein</fullName>
    </submittedName>
</protein>